<feature type="transmembrane region" description="Helical" evidence="7">
    <location>
        <begin position="268"/>
        <end position="291"/>
    </location>
</feature>
<feature type="transmembrane region" description="Helical" evidence="7">
    <location>
        <begin position="445"/>
        <end position="466"/>
    </location>
</feature>
<evidence type="ECO:0000256" key="5">
    <source>
        <dbReference type="ARBA" id="ARBA00023136"/>
    </source>
</evidence>
<feature type="transmembrane region" description="Helical" evidence="7">
    <location>
        <begin position="128"/>
        <end position="147"/>
    </location>
</feature>
<dbReference type="PANTHER" id="PTHR12385:SF14">
    <property type="entry name" value="CHOLINE TRANSPORTER-LIKE 2"/>
    <property type="match status" value="1"/>
</dbReference>
<keyword evidence="9" id="KW-1185">Reference proteome</keyword>
<comment type="caution">
    <text evidence="8">The sequence shown here is derived from an EMBL/GenBank/DDBJ whole genome shotgun (WGS) entry which is preliminary data.</text>
</comment>
<keyword evidence="3 7" id="KW-0812">Transmembrane</keyword>
<keyword evidence="6" id="KW-0325">Glycoprotein</keyword>
<dbReference type="Proteomes" id="UP001470230">
    <property type="component" value="Unassembled WGS sequence"/>
</dbReference>
<evidence type="ECO:0000313" key="8">
    <source>
        <dbReference type="EMBL" id="KAK8883260.1"/>
    </source>
</evidence>
<name>A0ABR2JWL6_9EUKA</name>
<evidence type="ECO:0000256" key="7">
    <source>
        <dbReference type="RuleBase" id="RU368066"/>
    </source>
</evidence>
<accession>A0ABR2JWL6</accession>
<proteinExistence type="inferred from homology"/>
<keyword evidence="4 7" id="KW-1133">Transmembrane helix</keyword>
<feature type="transmembrane region" description="Helical" evidence="7">
    <location>
        <begin position="416"/>
        <end position="438"/>
    </location>
</feature>
<dbReference type="Pfam" id="PF04515">
    <property type="entry name" value="Choline_transpo"/>
    <property type="match status" value="1"/>
</dbReference>
<feature type="transmembrane region" description="Helical" evidence="7">
    <location>
        <begin position="27"/>
        <end position="45"/>
    </location>
</feature>
<dbReference type="EMBL" id="JAPFFF010000009">
    <property type="protein sequence ID" value="KAK8883260.1"/>
    <property type="molecule type" value="Genomic_DNA"/>
</dbReference>
<dbReference type="InterPro" id="IPR007603">
    <property type="entry name" value="Choline_transptr-like"/>
</dbReference>
<keyword evidence="5 7" id="KW-0472">Membrane</keyword>
<comment type="subcellular location">
    <subcellularLocation>
        <location evidence="7">Cell membrane</location>
        <topology evidence="7">Multi-pass membrane protein</topology>
    </subcellularLocation>
    <subcellularLocation>
        <location evidence="1">Membrane</location>
        <topology evidence="1">Multi-pass membrane protein</topology>
    </subcellularLocation>
</comment>
<evidence type="ECO:0000256" key="4">
    <source>
        <dbReference type="ARBA" id="ARBA00022989"/>
    </source>
</evidence>
<feature type="transmembrane region" description="Helical" evidence="7">
    <location>
        <begin position="223"/>
        <end position="247"/>
    </location>
</feature>
<feature type="transmembrane region" description="Helical" evidence="7">
    <location>
        <begin position="311"/>
        <end position="336"/>
    </location>
</feature>
<comment type="similarity">
    <text evidence="2 7">Belongs to the CTL (choline transporter-like) family.</text>
</comment>
<evidence type="ECO:0000313" key="9">
    <source>
        <dbReference type="Proteomes" id="UP001470230"/>
    </source>
</evidence>
<sequence length="514" mass="58297">MSLLDEEDSLIISPKERVKTDMLCFHFSWPIFFAVFQIFIFVIVYGQDFSIFHPPDNNGLRCGINNARFAKGFNDYKNNTILLHNGVCSKSCNGAKFLSYCIPKNKTLLKRSSLPFKASYDFIQYKKFAIISIISFIIISIPVYFVIIKEISIISIILMVFISVLCAGSAIYEFYSKNYIFGIILCIVGCIYLLFFLFLRSRINSIKPILVTSLSLILQNKSLFVIPFLIMFSVFIIAMVSIFGFIFSKGVSEPIPIVNGLQQKQHKSLTLTTAMFPVLGIWLAEFMISWARSAIALIISSSYFQKHTPTVTEALALMAHFHSGTLFFGSFVIFCLEQMSNFFNFLRQTMKETKSPFVKFTCKCTLNICFCCVQFFGEVNRLSTVYTAVKGVSFWDGCKKAANALKIQSVLSIELIIHHLFLGIRLLLSFASLVAVFIYQQQLALYFPLIPILWIPMTVYIALASIDVTFTASSDTILLCLCEDAKTDGFHGPKDLEGIVNWLKEHVVQETFKE</sequence>
<evidence type="ECO:0000256" key="1">
    <source>
        <dbReference type="ARBA" id="ARBA00004141"/>
    </source>
</evidence>
<dbReference type="PANTHER" id="PTHR12385">
    <property type="entry name" value="CHOLINE TRANSPORTER-LIKE (SLC FAMILY 44)"/>
    <property type="match status" value="1"/>
</dbReference>
<protein>
    <recommendedName>
        <fullName evidence="7">Choline transporter-like protein</fullName>
    </recommendedName>
</protein>
<evidence type="ECO:0000256" key="3">
    <source>
        <dbReference type="ARBA" id="ARBA00022692"/>
    </source>
</evidence>
<evidence type="ECO:0000256" key="6">
    <source>
        <dbReference type="ARBA" id="ARBA00023180"/>
    </source>
</evidence>
<feature type="transmembrane region" description="Helical" evidence="7">
    <location>
        <begin position="179"/>
        <end position="203"/>
    </location>
</feature>
<comment type="function">
    <text evidence="7">Choline transporter.</text>
</comment>
<gene>
    <name evidence="8" type="ORF">M9Y10_045911</name>
</gene>
<evidence type="ECO:0000256" key="2">
    <source>
        <dbReference type="ARBA" id="ARBA00007168"/>
    </source>
</evidence>
<feature type="transmembrane region" description="Helical" evidence="7">
    <location>
        <begin position="153"/>
        <end position="172"/>
    </location>
</feature>
<reference evidence="8 9" key="1">
    <citation type="submission" date="2024-04" db="EMBL/GenBank/DDBJ databases">
        <title>Tritrichomonas musculus Genome.</title>
        <authorList>
            <person name="Alves-Ferreira E."/>
            <person name="Grigg M."/>
            <person name="Lorenzi H."/>
            <person name="Galac M."/>
        </authorList>
    </citation>
    <scope>NUCLEOTIDE SEQUENCE [LARGE SCALE GENOMIC DNA]</scope>
    <source>
        <strain evidence="8 9">EAF2021</strain>
    </source>
</reference>
<organism evidence="8 9">
    <name type="scientific">Tritrichomonas musculus</name>
    <dbReference type="NCBI Taxonomy" id="1915356"/>
    <lineage>
        <taxon>Eukaryota</taxon>
        <taxon>Metamonada</taxon>
        <taxon>Parabasalia</taxon>
        <taxon>Tritrichomonadida</taxon>
        <taxon>Tritrichomonadidae</taxon>
        <taxon>Tritrichomonas</taxon>
    </lineage>
</organism>